<dbReference type="PANTHER" id="PTHR24305">
    <property type="entry name" value="CYTOCHROME P450"/>
    <property type="match status" value="1"/>
</dbReference>
<dbReference type="GO" id="GO:0020037">
    <property type="term" value="F:heme binding"/>
    <property type="evidence" value="ECO:0007669"/>
    <property type="project" value="InterPro"/>
</dbReference>
<dbReference type="GO" id="GO:0016705">
    <property type="term" value="F:oxidoreductase activity, acting on paired donors, with incorporation or reduction of molecular oxygen"/>
    <property type="evidence" value="ECO:0007669"/>
    <property type="project" value="InterPro"/>
</dbReference>
<comment type="cofactor">
    <cofactor evidence="1 6">
        <name>heme</name>
        <dbReference type="ChEBI" id="CHEBI:30413"/>
    </cofactor>
</comment>
<dbReference type="OrthoDB" id="1470350at2759"/>
<gene>
    <name evidence="8" type="ORF">BU23DRAFT_651588</name>
</gene>
<dbReference type="InterPro" id="IPR036396">
    <property type="entry name" value="Cyt_P450_sf"/>
</dbReference>
<keyword evidence="7 8" id="KW-0503">Monooxygenase</keyword>
<reference evidence="8" key="1">
    <citation type="journal article" date="2020" name="Stud. Mycol.">
        <title>101 Dothideomycetes genomes: a test case for predicting lifestyles and emergence of pathogens.</title>
        <authorList>
            <person name="Haridas S."/>
            <person name="Albert R."/>
            <person name="Binder M."/>
            <person name="Bloem J."/>
            <person name="Labutti K."/>
            <person name="Salamov A."/>
            <person name="Andreopoulos B."/>
            <person name="Baker S."/>
            <person name="Barry K."/>
            <person name="Bills G."/>
            <person name="Bluhm B."/>
            <person name="Cannon C."/>
            <person name="Castanera R."/>
            <person name="Culley D."/>
            <person name="Daum C."/>
            <person name="Ezra D."/>
            <person name="Gonzalez J."/>
            <person name="Henrissat B."/>
            <person name="Kuo A."/>
            <person name="Liang C."/>
            <person name="Lipzen A."/>
            <person name="Lutzoni F."/>
            <person name="Magnuson J."/>
            <person name="Mondo S."/>
            <person name="Nolan M."/>
            <person name="Ohm R."/>
            <person name="Pangilinan J."/>
            <person name="Park H.-J."/>
            <person name="Ramirez L."/>
            <person name="Alfaro M."/>
            <person name="Sun H."/>
            <person name="Tritt A."/>
            <person name="Yoshinaga Y."/>
            <person name="Zwiers L.-H."/>
            <person name="Turgeon B."/>
            <person name="Goodwin S."/>
            <person name="Spatafora J."/>
            <person name="Crous P."/>
            <person name="Grigoriev I."/>
        </authorList>
    </citation>
    <scope>NUCLEOTIDE SEQUENCE</scope>
    <source>
        <strain evidence="8">CBS 107.79</strain>
    </source>
</reference>
<proteinExistence type="inferred from homology"/>
<dbReference type="SUPFAM" id="SSF48264">
    <property type="entry name" value="Cytochrome P450"/>
    <property type="match status" value="1"/>
</dbReference>
<dbReference type="PRINTS" id="PR00463">
    <property type="entry name" value="EP450I"/>
</dbReference>
<keyword evidence="3 6" id="KW-0349">Heme</keyword>
<dbReference type="InterPro" id="IPR050121">
    <property type="entry name" value="Cytochrome_P450_monoxygenase"/>
</dbReference>
<evidence type="ECO:0000256" key="3">
    <source>
        <dbReference type="ARBA" id="ARBA00022617"/>
    </source>
</evidence>
<evidence type="ECO:0000256" key="6">
    <source>
        <dbReference type="PIRSR" id="PIRSR602401-1"/>
    </source>
</evidence>
<dbReference type="GO" id="GO:0004497">
    <property type="term" value="F:monooxygenase activity"/>
    <property type="evidence" value="ECO:0007669"/>
    <property type="project" value="UniProtKB-KW"/>
</dbReference>
<evidence type="ECO:0000256" key="2">
    <source>
        <dbReference type="ARBA" id="ARBA00010617"/>
    </source>
</evidence>
<dbReference type="PRINTS" id="PR00385">
    <property type="entry name" value="P450"/>
</dbReference>
<dbReference type="PANTHER" id="PTHR24305:SF210">
    <property type="entry name" value="CYTOCHROME P450 MONOOXYGENASE ASQL-RELATED"/>
    <property type="match status" value="1"/>
</dbReference>
<dbReference type="Proteomes" id="UP000800036">
    <property type="component" value="Unassembled WGS sequence"/>
</dbReference>
<dbReference type="PROSITE" id="PS00086">
    <property type="entry name" value="CYTOCHROME_P450"/>
    <property type="match status" value="1"/>
</dbReference>
<dbReference type="InterPro" id="IPR002401">
    <property type="entry name" value="Cyt_P450_E_grp-I"/>
</dbReference>
<evidence type="ECO:0000313" key="9">
    <source>
        <dbReference type="Proteomes" id="UP000800036"/>
    </source>
</evidence>
<dbReference type="InterPro" id="IPR017972">
    <property type="entry name" value="Cyt_P450_CS"/>
</dbReference>
<keyword evidence="4 6" id="KW-0479">Metal-binding</keyword>
<feature type="binding site" description="axial binding residue" evidence="6">
    <location>
        <position position="366"/>
    </location>
    <ligand>
        <name>heme</name>
        <dbReference type="ChEBI" id="CHEBI:30413"/>
    </ligand>
    <ligandPart>
        <name>Fe</name>
        <dbReference type="ChEBI" id="CHEBI:18248"/>
    </ligandPart>
</feature>
<dbReference type="InterPro" id="IPR001128">
    <property type="entry name" value="Cyt_P450"/>
</dbReference>
<dbReference type="CDD" id="cd11058">
    <property type="entry name" value="CYP60B-like"/>
    <property type="match status" value="1"/>
</dbReference>
<evidence type="ECO:0000256" key="4">
    <source>
        <dbReference type="ARBA" id="ARBA00022723"/>
    </source>
</evidence>
<dbReference type="Gene3D" id="1.10.630.10">
    <property type="entry name" value="Cytochrome P450"/>
    <property type="match status" value="1"/>
</dbReference>
<keyword evidence="9" id="KW-1185">Reference proteome</keyword>
<accession>A0A6A5VLV8</accession>
<dbReference type="Pfam" id="PF00067">
    <property type="entry name" value="p450"/>
    <property type="match status" value="1"/>
</dbReference>
<name>A0A6A5VLV8_9PLEO</name>
<keyword evidence="7" id="KW-0560">Oxidoreductase</keyword>
<dbReference type="EMBL" id="ML976660">
    <property type="protein sequence ID" value="KAF1978683.1"/>
    <property type="molecule type" value="Genomic_DNA"/>
</dbReference>
<dbReference type="GO" id="GO:0005506">
    <property type="term" value="F:iron ion binding"/>
    <property type="evidence" value="ECO:0007669"/>
    <property type="project" value="InterPro"/>
</dbReference>
<evidence type="ECO:0000256" key="1">
    <source>
        <dbReference type="ARBA" id="ARBA00001971"/>
    </source>
</evidence>
<sequence>MHEKYGHVVRISPTCLSFTNAEAWKDIYRSSPKDPDVYAPPTDGIADIGSAADPDHARIQSLFSHGVSDHAVKQQEATVQSYVDTLILKLRQKAKEGEPVNMVRCINFTTFDIIGALCFGEDFDALQNEDYNFWIANIFRGLEFVRMFRVLRAYPIVGYPLLSMLRLFPGLEKARQRHTQYTQDKVARRLGSKSPTQDIMSHVLRHNGERGMTEPEIMKTSGTVIIAGSETSGTLLSGALYHLLKHPTWITKLQHEVDAAAEVSGLSFASLAQLTVLHAIIQEVFRMYPPVPTILPRQTPVSGAIVNGIPFPSGISVGIVQYPANRSSQNFTDADIFAPERWLGHPHYQSDNLKVIQPFSVGSRNCLGQSLAKAEIKLILAHVVRSFDFELDERCHNWEDQKVSILWEKKPLVIKLREKI</sequence>
<organism evidence="8 9">
    <name type="scientific">Bimuria novae-zelandiae CBS 107.79</name>
    <dbReference type="NCBI Taxonomy" id="1447943"/>
    <lineage>
        <taxon>Eukaryota</taxon>
        <taxon>Fungi</taxon>
        <taxon>Dikarya</taxon>
        <taxon>Ascomycota</taxon>
        <taxon>Pezizomycotina</taxon>
        <taxon>Dothideomycetes</taxon>
        <taxon>Pleosporomycetidae</taxon>
        <taxon>Pleosporales</taxon>
        <taxon>Massarineae</taxon>
        <taxon>Didymosphaeriaceae</taxon>
        <taxon>Bimuria</taxon>
    </lineage>
</organism>
<keyword evidence="5 6" id="KW-0408">Iron</keyword>
<evidence type="ECO:0000256" key="7">
    <source>
        <dbReference type="RuleBase" id="RU000461"/>
    </source>
</evidence>
<dbReference type="AlphaFoldDB" id="A0A6A5VLV8"/>
<comment type="similarity">
    <text evidence="2 7">Belongs to the cytochrome P450 family.</text>
</comment>
<protein>
    <submittedName>
        <fullName evidence="8">Toxin biosynthesis cytochrome P450 monooxygenase</fullName>
    </submittedName>
</protein>
<evidence type="ECO:0000313" key="8">
    <source>
        <dbReference type="EMBL" id="KAF1978683.1"/>
    </source>
</evidence>
<evidence type="ECO:0000256" key="5">
    <source>
        <dbReference type="ARBA" id="ARBA00023004"/>
    </source>
</evidence>